<dbReference type="InterPro" id="IPR042003">
    <property type="entry name" value="Sortase_E"/>
</dbReference>
<feature type="region of interest" description="Disordered" evidence="2">
    <location>
        <begin position="1"/>
        <end position="103"/>
    </location>
</feature>
<keyword evidence="3" id="KW-0812">Transmembrane</keyword>
<keyword evidence="1" id="KW-0378">Hydrolase</keyword>
<evidence type="ECO:0000313" key="5">
    <source>
        <dbReference type="Proteomes" id="UP001500443"/>
    </source>
</evidence>
<gene>
    <name evidence="4" type="ORF">GCM10009802_64930</name>
</gene>
<accession>A0ABN2A490</accession>
<dbReference type="InterPro" id="IPR053465">
    <property type="entry name" value="Sortase_Class_E"/>
</dbReference>
<organism evidence="4 5">
    <name type="scientific">Streptomyces synnematoformans</name>
    <dbReference type="NCBI Taxonomy" id="415721"/>
    <lineage>
        <taxon>Bacteria</taxon>
        <taxon>Bacillati</taxon>
        <taxon>Actinomycetota</taxon>
        <taxon>Actinomycetes</taxon>
        <taxon>Kitasatosporales</taxon>
        <taxon>Streptomycetaceae</taxon>
        <taxon>Streptomyces</taxon>
    </lineage>
</organism>
<keyword evidence="3" id="KW-0472">Membrane</keyword>
<dbReference type="EMBL" id="BAAAPF010000464">
    <property type="protein sequence ID" value="GAA1510405.1"/>
    <property type="molecule type" value="Genomic_DNA"/>
</dbReference>
<proteinExistence type="predicted"/>
<dbReference type="CDD" id="cd05830">
    <property type="entry name" value="Sortase_E"/>
    <property type="match status" value="1"/>
</dbReference>
<evidence type="ECO:0008006" key="6">
    <source>
        <dbReference type="Google" id="ProtNLM"/>
    </source>
</evidence>
<keyword evidence="3" id="KW-1133">Transmembrane helix</keyword>
<dbReference type="InterPro" id="IPR023365">
    <property type="entry name" value="Sortase_dom-sf"/>
</dbReference>
<evidence type="ECO:0000256" key="2">
    <source>
        <dbReference type="SAM" id="MobiDB-lite"/>
    </source>
</evidence>
<dbReference type="Proteomes" id="UP001500443">
    <property type="component" value="Unassembled WGS sequence"/>
</dbReference>
<dbReference type="Pfam" id="PF04203">
    <property type="entry name" value="Sortase"/>
    <property type="match status" value="1"/>
</dbReference>
<comment type="caution">
    <text evidence="4">The sequence shown here is derived from an EMBL/GenBank/DDBJ whole genome shotgun (WGS) entry which is preliminary data.</text>
</comment>
<name>A0ABN2A490_9ACTN</name>
<dbReference type="NCBIfam" id="TIGR01076">
    <property type="entry name" value="sortase_fam"/>
    <property type="match status" value="1"/>
</dbReference>
<dbReference type="NCBIfam" id="NF033747">
    <property type="entry name" value="class_E_sortase"/>
    <property type="match status" value="1"/>
</dbReference>
<feature type="compositionally biased region" description="Low complexity" evidence="2">
    <location>
        <begin position="51"/>
        <end position="72"/>
    </location>
</feature>
<evidence type="ECO:0000256" key="3">
    <source>
        <dbReference type="SAM" id="Phobius"/>
    </source>
</evidence>
<feature type="compositionally biased region" description="Low complexity" evidence="2">
    <location>
        <begin position="1"/>
        <end position="28"/>
    </location>
</feature>
<evidence type="ECO:0000256" key="1">
    <source>
        <dbReference type="ARBA" id="ARBA00022801"/>
    </source>
</evidence>
<dbReference type="SUPFAM" id="SSF63817">
    <property type="entry name" value="Sortase"/>
    <property type="match status" value="1"/>
</dbReference>
<keyword evidence="5" id="KW-1185">Reference proteome</keyword>
<dbReference type="InterPro" id="IPR005754">
    <property type="entry name" value="Sortase"/>
</dbReference>
<dbReference type="RefSeq" id="WP_344295385.1">
    <property type="nucleotide sequence ID" value="NZ_BAAAPF010000464.1"/>
</dbReference>
<protein>
    <recommendedName>
        <fullName evidence="6">Class E sortase</fullName>
    </recommendedName>
</protein>
<sequence>MAAAALVGGPAPADPAADRMPGPAHAPATPAPPPDRATRTPADPAPPPTPGQASDPATAPAATAPAAAADPAAEQRLTWGTAPAPRRRAIPAGDGRGDREDRTVQTMSLNVARALGTRMSARKAARAAKQQRTVLISRITGEAFITLGVLMLLFVVYQLWWTNVLANRESRQEAKQLEEQWSRGEGAGKEDARDPGAFEAGEGFAIMHIPSLDVNRPVAQGIDKQKVLDRGLLGHYAEGDLATAMPWEKKGNFAVAGHRNTHGEPFRYINKLEPGEEIIVETKDTYYIYEVASTLPSTSPSNTDVIDPVPEGSGFTEPGRYVTLTTCTPEYTSKYRLIVWGKMVEERPRSKGKPDALVD</sequence>
<feature type="transmembrane region" description="Helical" evidence="3">
    <location>
        <begin position="139"/>
        <end position="161"/>
    </location>
</feature>
<dbReference type="Gene3D" id="2.40.260.10">
    <property type="entry name" value="Sortase"/>
    <property type="match status" value="1"/>
</dbReference>
<reference evidence="4 5" key="1">
    <citation type="journal article" date="2019" name="Int. J. Syst. Evol. Microbiol.">
        <title>The Global Catalogue of Microorganisms (GCM) 10K type strain sequencing project: providing services to taxonomists for standard genome sequencing and annotation.</title>
        <authorList>
            <consortium name="The Broad Institute Genomics Platform"/>
            <consortium name="The Broad Institute Genome Sequencing Center for Infectious Disease"/>
            <person name="Wu L."/>
            <person name="Ma J."/>
        </authorList>
    </citation>
    <scope>NUCLEOTIDE SEQUENCE [LARGE SCALE GENOMIC DNA]</scope>
    <source>
        <strain evidence="4 5">JCM 15481</strain>
    </source>
</reference>
<evidence type="ECO:0000313" key="4">
    <source>
        <dbReference type="EMBL" id="GAA1510405.1"/>
    </source>
</evidence>